<dbReference type="EMBL" id="MSFU01000005">
    <property type="protein sequence ID" value="PWY80197.1"/>
    <property type="molecule type" value="Genomic_DNA"/>
</dbReference>
<dbReference type="AlphaFoldDB" id="A0A317W4I4"/>
<proteinExistence type="predicted"/>
<evidence type="ECO:0000313" key="1">
    <source>
        <dbReference type="EMBL" id="PWY80197.1"/>
    </source>
</evidence>
<dbReference type="Proteomes" id="UP000246171">
    <property type="component" value="Unassembled WGS sequence"/>
</dbReference>
<evidence type="ECO:0000313" key="2">
    <source>
        <dbReference type="Proteomes" id="UP000246171"/>
    </source>
</evidence>
<dbReference type="RefSeq" id="XP_025391344.1">
    <property type="nucleotide sequence ID" value="XM_025526671.1"/>
</dbReference>
<keyword evidence="2" id="KW-1185">Reference proteome</keyword>
<reference evidence="1" key="1">
    <citation type="submission" date="2016-12" db="EMBL/GenBank/DDBJ databases">
        <title>The genomes of Aspergillus section Nigri reveals drivers in fungal speciation.</title>
        <authorList>
            <consortium name="DOE Joint Genome Institute"/>
            <person name="Vesth T.C."/>
            <person name="Nybo J."/>
            <person name="Theobald S."/>
            <person name="Brandl J."/>
            <person name="Frisvad J.C."/>
            <person name="Nielsen K.F."/>
            <person name="Lyhne E.K."/>
            <person name="Kogle M.E."/>
            <person name="Kuo A."/>
            <person name="Riley R."/>
            <person name="Clum A."/>
            <person name="Nolan M."/>
            <person name="Lipzen A."/>
            <person name="Salamov A."/>
            <person name="Henrissat B."/>
            <person name="Wiebenga A."/>
            <person name="De vries R.P."/>
            <person name="Grigoriev I.V."/>
            <person name="Mortensen U.H."/>
            <person name="Andersen M.R."/>
            <person name="Baker S.E."/>
        </authorList>
    </citation>
    <scope>NUCLEOTIDE SEQUENCE</scope>
    <source>
        <strain evidence="1">CBS 122712</strain>
    </source>
</reference>
<sequence length="74" mass="7603">MYHAFGRSSVGAIWKSGEGVETAWCVNDPSALGALSATASQGPCKFITSACSLGRDRSIKTGGGVPGEEGEKRI</sequence>
<gene>
    <name evidence="1" type="ORF">BO83DRAFT_205239</name>
</gene>
<dbReference type="VEuPathDB" id="FungiDB:BO83DRAFT_205239"/>
<name>A0A317W4I4_ASPEC</name>
<comment type="caution">
    <text evidence="1">The sequence shown here is derived from an EMBL/GenBank/DDBJ whole genome shotgun (WGS) entry which is preliminary data.</text>
</comment>
<accession>A0A317W4I4</accession>
<protein>
    <submittedName>
        <fullName evidence="1">Uncharacterized protein</fullName>
    </submittedName>
</protein>
<dbReference type="GeneID" id="37048633"/>
<organism evidence="1 2">
    <name type="scientific">Aspergillus eucalypticola (strain CBS 122712 / IBT 29274)</name>
    <dbReference type="NCBI Taxonomy" id="1448314"/>
    <lineage>
        <taxon>Eukaryota</taxon>
        <taxon>Fungi</taxon>
        <taxon>Dikarya</taxon>
        <taxon>Ascomycota</taxon>
        <taxon>Pezizomycotina</taxon>
        <taxon>Eurotiomycetes</taxon>
        <taxon>Eurotiomycetidae</taxon>
        <taxon>Eurotiales</taxon>
        <taxon>Aspergillaceae</taxon>
        <taxon>Aspergillus</taxon>
        <taxon>Aspergillus subgen. Circumdati</taxon>
    </lineage>
</organism>